<gene>
    <name evidence="2" type="ordered locus">Os03g0438000</name>
</gene>
<dbReference type="Gramene" id="Os03t0438000-01">
    <property type="protein sequence ID" value="Os03t0438000-01"/>
    <property type="gene ID" value="Os03g0438000"/>
</dbReference>
<reference evidence="2 3" key="1">
    <citation type="journal article" date="2005" name="Nature">
        <title>The map-based sequence of the rice genome.</title>
        <authorList>
            <consortium name="International rice genome sequencing project (IRGSP)"/>
            <person name="Matsumoto T."/>
            <person name="Wu J."/>
            <person name="Kanamori H."/>
            <person name="Katayose Y."/>
            <person name="Fujisawa M."/>
            <person name="Namiki N."/>
            <person name="Mizuno H."/>
            <person name="Yamamoto K."/>
            <person name="Antonio B.A."/>
            <person name="Baba T."/>
            <person name="Sakata K."/>
            <person name="Nagamura Y."/>
            <person name="Aoki H."/>
            <person name="Arikawa K."/>
            <person name="Arita K."/>
            <person name="Bito T."/>
            <person name="Chiden Y."/>
            <person name="Fujitsuka N."/>
            <person name="Fukunaka R."/>
            <person name="Hamada M."/>
            <person name="Harada C."/>
            <person name="Hayashi A."/>
            <person name="Hijishita S."/>
            <person name="Honda M."/>
            <person name="Hosokawa S."/>
            <person name="Ichikawa Y."/>
            <person name="Idonuma A."/>
            <person name="Iijima M."/>
            <person name="Ikeda M."/>
            <person name="Ikeno M."/>
            <person name="Ito K."/>
            <person name="Ito S."/>
            <person name="Ito T."/>
            <person name="Ito Y."/>
            <person name="Ito Y."/>
            <person name="Iwabuchi A."/>
            <person name="Kamiya K."/>
            <person name="Karasawa W."/>
            <person name="Kurita K."/>
            <person name="Katagiri S."/>
            <person name="Kikuta A."/>
            <person name="Kobayashi H."/>
            <person name="Kobayashi N."/>
            <person name="Machita K."/>
            <person name="Maehara T."/>
            <person name="Masukawa M."/>
            <person name="Mizubayashi T."/>
            <person name="Mukai Y."/>
            <person name="Nagasaki H."/>
            <person name="Nagata Y."/>
            <person name="Naito S."/>
            <person name="Nakashima M."/>
            <person name="Nakama Y."/>
            <person name="Nakamichi Y."/>
            <person name="Nakamura M."/>
            <person name="Meguro A."/>
            <person name="Negishi M."/>
            <person name="Ohta I."/>
            <person name="Ohta T."/>
            <person name="Okamoto M."/>
            <person name="Ono N."/>
            <person name="Saji S."/>
            <person name="Sakaguchi M."/>
            <person name="Sakai K."/>
            <person name="Shibata M."/>
            <person name="Shimokawa T."/>
            <person name="Song J."/>
            <person name="Takazaki Y."/>
            <person name="Terasawa K."/>
            <person name="Tsugane M."/>
            <person name="Tsuji K."/>
            <person name="Ueda S."/>
            <person name="Waki K."/>
            <person name="Yamagata H."/>
            <person name="Yamamoto M."/>
            <person name="Yamamoto S."/>
            <person name="Yamane H."/>
            <person name="Yoshiki S."/>
            <person name="Yoshihara R."/>
            <person name="Yukawa K."/>
            <person name="Zhong H."/>
            <person name="Yano M."/>
            <person name="Yuan Q."/>
            <person name="Ouyang S."/>
            <person name="Liu J."/>
            <person name="Jones K.M."/>
            <person name="Gansberger K."/>
            <person name="Moffat K."/>
            <person name="Hill J."/>
            <person name="Bera J."/>
            <person name="Fadrosh D."/>
            <person name="Jin S."/>
            <person name="Johri S."/>
            <person name="Kim M."/>
            <person name="Overton L."/>
            <person name="Reardon M."/>
            <person name="Tsitrin T."/>
            <person name="Vuong H."/>
            <person name="Weaver B."/>
            <person name="Ciecko A."/>
            <person name="Tallon L."/>
            <person name="Jackson J."/>
            <person name="Pai G."/>
            <person name="Aken S.V."/>
            <person name="Utterback T."/>
            <person name="Reidmuller S."/>
            <person name="Feldblyum T."/>
            <person name="Hsiao J."/>
            <person name="Zismann V."/>
            <person name="Iobst S."/>
            <person name="de Vazeille A.R."/>
            <person name="Buell C.R."/>
            <person name="Ying K."/>
            <person name="Li Y."/>
            <person name="Lu T."/>
            <person name="Huang Y."/>
            <person name="Zhao Q."/>
            <person name="Feng Q."/>
            <person name="Zhang L."/>
            <person name="Zhu J."/>
            <person name="Weng Q."/>
            <person name="Mu J."/>
            <person name="Lu Y."/>
            <person name="Fan D."/>
            <person name="Liu Y."/>
            <person name="Guan J."/>
            <person name="Zhang Y."/>
            <person name="Yu S."/>
            <person name="Liu X."/>
            <person name="Zhang Y."/>
            <person name="Hong G."/>
            <person name="Han B."/>
            <person name="Choisne N."/>
            <person name="Demange N."/>
            <person name="Orjeda G."/>
            <person name="Samain S."/>
            <person name="Cattolico L."/>
            <person name="Pelletier E."/>
            <person name="Couloux A."/>
            <person name="Segurens B."/>
            <person name="Wincker P."/>
            <person name="D'Hont A."/>
            <person name="Scarpelli C."/>
            <person name="Weissenbach J."/>
            <person name="Salanoubat M."/>
            <person name="Quetier F."/>
            <person name="Yu Y."/>
            <person name="Kim H.R."/>
            <person name="Rambo T."/>
            <person name="Currie J."/>
            <person name="Collura K."/>
            <person name="Luo M."/>
            <person name="Yang T."/>
            <person name="Ammiraju J.S.S."/>
            <person name="Engler F."/>
            <person name="Soderlund C."/>
            <person name="Wing R.A."/>
            <person name="Palmer L.E."/>
            <person name="de la Bastide M."/>
            <person name="Spiegel L."/>
            <person name="Nascimento L."/>
            <person name="Zutavern T."/>
            <person name="O'Shaughnessy A."/>
            <person name="Dike S."/>
            <person name="Dedhia N."/>
            <person name="Preston R."/>
            <person name="Balija V."/>
            <person name="McCombie W.R."/>
            <person name="Chow T."/>
            <person name="Chen H."/>
            <person name="Chung M."/>
            <person name="Chen C."/>
            <person name="Shaw J."/>
            <person name="Wu H."/>
            <person name="Hsiao K."/>
            <person name="Chao Y."/>
            <person name="Chu M."/>
            <person name="Cheng C."/>
            <person name="Hour A."/>
            <person name="Lee P."/>
            <person name="Lin S."/>
            <person name="Lin Y."/>
            <person name="Liou J."/>
            <person name="Liu S."/>
            <person name="Hsing Y."/>
            <person name="Raghuvanshi S."/>
            <person name="Mohanty A."/>
            <person name="Bharti A.K."/>
            <person name="Gaur A."/>
            <person name="Gupta V."/>
            <person name="Kumar D."/>
            <person name="Ravi V."/>
            <person name="Vij S."/>
            <person name="Kapur A."/>
            <person name="Khurana P."/>
            <person name="Khurana P."/>
            <person name="Khurana J.P."/>
            <person name="Tyagi A.K."/>
            <person name="Gaikwad K."/>
            <person name="Singh A."/>
            <person name="Dalal V."/>
            <person name="Srivastava S."/>
            <person name="Dixit A."/>
            <person name="Pal A.K."/>
            <person name="Ghazi I.A."/>
            <person name="Yadav M."/>
            <person name="Pandit A."/>
            <person name="Bhargava A."/>
            <person name="Sureshbabu K."/>
            <person name="Batra K."/>
            <person name="Sharma T.R."/>
            <person name="Mohapatra T."/>
            <person name="Singh N.K."/>
            <person name="Messing J."/>
            <person name="Nelson A.B."/>
            <person name="Fuks G."/>
            <person name="Kavchok S."/>
            <person name="Keizer G."/>
            <person name="Linton E."/>
            <person name="Llaca V."/>
            <person name="Song R."/>
            <person name="Tanyolac B."/>
            <person name="Young S."/>
            <person name="Ho-Il K."/>
            <person name="Hahn J.H."/>
            <person name="Sangsakoo G."/>
            <person name="Vanavichit A."/>
            <person name="de Mattos Luiz.A.T."/>
            <person name="Zimmer P.D."/>
            <person name="Malone G."/>
            <person name="Dellagostin O."/>
            <person name="de Oliveira A.C."/>
            <person name="Bevan M."/>
            <person name="Bancroft I."/>
            <person name="Minx P."/>
            <person name="Cordum H."/>
            <person name="Wilson R."/>
            <person name="Cheng Z."/>
            <person name="Jin W."/>
            <person name="Jiang J."/>
            <person name="Leong S.A."/>
            <person name="Iwama H."/>
            <person name="Gojobori T."/>
            <person name="Itoh T."/>
            <person name="Niimura Y."/>
            <person name="Fujii Y."/>
            <person name="Habara T."/>
            <person name="Sakai H."/>
            <person name="Sato Y."/>
            <person name="Wilson G."/>
            <person name="Kumar K."/>
            <person name="McCouch S."/>
            <person name="Juretic N."/>
            <person name="Hoen D."/>
            <person name="Wright S."/>
            <person name="Bruskiewich R."/>
            <person name="Bureau T."/>
            <person name="Miyao A."/>
            <person name="Hirochika H."/>
            <person name="Nishikawa T."/>
            <person name="Kadowaki K."/>
            <person name="Sugiura M."/>
            <person name="Burr B."/>
            <person name="Sasaki T."/>
        </authorList>
    </citation>
    <scope>NUCLEOTIDE SEQUENCE [LARGE SCALE GENOMIC DNA]</scope>
    <source>
        <strain evidence="3">cv. Nipponbare</strain>
    </source>
</reference>
<dbReference type="KEGG" id="dosa:Os03g0438000"/>
<evidence type="ECO:0000313" key="3">
    <source>
        <dbReference type="Proteomes" id="UP000000763"/>
    </source>
</evidence>
<evidence type="ECO:0000256" key="1">
    <source>
        <dbReference type="SAM" id="MobiDB-lite"/>
    </source>
</evidence>
<organism evidence="2 3">
    <name type="scientific">Oryza sativa subsp. japonica</name>
    <name type="common">Rice</name>
    <dbReference type="NCBI Taxonomy" id="39947"/>
    <lineage>
        <taxon>Eukaryota</taxon>
        <taxon>Viridiplantae</taxon>
        <taxon>Streptophyta</taxon>
        <taxon>Embryophyta</taxon>
        <taxon>Tracheophyta</taxon>
        <taxon>Spermatophyta</taxon>
        <taxon>Magnoliopsida</taxon>
        <taxon>Liliopsida</taxon>
        <taxon>Poales</taxon>
        <taxon>Poaceae</taxon>
        <taxon>BOP clade</taxon>
        <taxon>Oryzoideae</taxon>
        <taxon>Oryzeae</taxon>
        <taxon>Oryzinae</taxon>
        <taxon>Oryza</taxon>
        <taxon>Oryza sativa</taxon>
    </lineage>
</organism>
<dbReference type="EMBL" id="AP008209">
    <property type="protein sequence ID" value="BAF12360.1"/>
    <property type="molecule type" value="Genomic_DNA"/>
</dbReference>
<accession>Q0DQX8</accession>
<proteinExistence type="predicted"/>
<protein>
    <submittedName>
        <fullName evidence="2">Os03g0438000 protein</fullName>
    </submittedName>
</protein>
<reference evidence="3" key="2">
    <citation type="journal article" date="2008" name="Nucleic Acids Res.">
        <title>The rice annotation project database (RAP-DB): 2008 update.</title>
        <authorList>
            <consortium name="The rice annotation project (RAP)"/>
        </authorList>
    </citation>
    <scope>GENOME REANNOTATION</scope>
    <source>
        <strain evidence="3">cv. Nipponbare</strain>
    </source>
</reference>
<sequence length="124" mass="13861">MAPLSPPPSSLSSACRRACHPRAARRRRCPRPNPARSGRPATAPPCHRPAATPLDARRRRRLARRCSARLPRRRLGRSAPSPRRRRLARHRHPAAWLATALPGHLFAWLPCRCLGCLGERGEGK</sequence>
<feature type="region of interest" description="Disordered" evidence="1">
    <location>
        <begin position="23"/>
        <end position="89"/>
    </location>
</feature>
<dbReference type="Proteomes" id="UP000000763">
    <property type="component" value="Chromosome 3"/>
</dbReference>
<evidence type="ECO:0000313" key="2">
    <source>
        <dbReference type="EMBL" id="BAF12360.1"/>
    </source>
</evidence>
<feature type="compositionally biased region" description="Basic residues" evidence="1">
    <location>
        <begin position="57"/>
        <end position="89"/>
    </location>
</feature>
<name>Q0DQX8_ORYSJ</name>
<dbReference type="AlphaFoldDB" id="Q0DQX8"/>